<feature type="region of interest" description="Disordered" evidence="1">
    <location>
        <begin position="232"/>
        <end position="640"/>
    </location>
</feature>
<feature type="compositionally biased region" description="Gly residues" evidence="1">
    <location>
        <begin position="413"/>
        <end position="423"/>
    </location>
</feature>
<feature type="compositionally biased region" description="Acidic residues" evidence="1">
    <location>
        <begin position="932"/>
        <end position="950"/>
    </location>
</feature>
<evidence type="ECO:0000256" key="1">
    <source>
        <dbReference type="SAM" id="MobiDB-lite"/>
    </source>
</evidence>
<feature type="region of interest" description="Disordered" evidence="1">
    <location>
        <begin position="695"/>
        <end position="834"/>
    </location>
</feature>
<feature type="compositionally biased region" description="Gly residues" evidence="1">
    <location>
        <begin position="396"/>
        <end position="405"/>
    </location>
</feature>
<feature type="compositionally biased region" description="Basic and acidic residues" evidence="1">
    <location>
        <begin position="254"/>
        <end position="265"/>
    </location>
</feature>
<protein>
    <submittedName>
        <fullName evidence="2">WXG100 family type VII secretion target</fullName>
    </submittedName>
</protein>
<feature type="compositionally biased region" description="Low complexity" evidence="1">
    <location>
        <begin position="535"/>
        <end position="552"/>
    </location>
</feature>
<keyword evidence="3" id="KW-1185">Reference proteome</keyword>
<organism evidence="2 3">
    <name type="scientific">Allokutzneria oryzae</name>
    <dbReference type="NCBI Taxonomy" id="1378989"/>
    <lineage>
        <taxon>Bacteria</taxon>
        <taxon>Bacillati</taxon>
        <taxon>Actinomycetota</taxon>
        <taxon>Actinomycetes</taxon>
        <taxon>Pseudonocardiales</taxon>
        <taxon>Pseudonocardiaceae</taxon>
        <taxon>Allokutzneria</taxon>
    </lineage>
</organism>
<dbReference type="EMBL" id="JBHLZU010000032">
    <property type="protein sequence ID" value="MFB9909022.1"/>
    <property type="molecule type" value="Genomic_DNA"/>
</dbReference>
<dbReference type="Proteomes" id="UP001589693">
    <property type="component" value="Unassembled WGS sequence"/>
</dbReference>
<reference evidence="2 3" key="1">
    <citation type="submission" date="2024-09" db="EMBL/GenBank/DDBJ databases">
        <authorList>
            <person name="Sun Q."/>
            <person name="Mori K."/>
        </authorList>
    </citation>
    <scope>NUCLEOTIDE SEQUENCE [LARGE SCALE GENOMIC DNA]</scope>
    <source>
        <strain evidence="2 3">TBRC 7907</strain>
    </source>
</reference>
<comment type="caution">
    <text evidence="2">The sequence shown here is derived from an EMBL/GenBank/DDBJ whole genome shotgun (WGS) entry which is preliminary data.</text>
</comment>
<feature type="compositionally biased region" description="Low complexity" evidence="1">
    <location>
        <begin position="754"/>
        <end position="770"/>
    </location>
</feature>
<accession>A0ABV6A755</accession>
<feature type="compositionally biased region" description="Low complexity" evidence="1">
    <location>
        <begin position="695"/>
        <end position="704"/>
    </location>
</feature>
<feature type="compositionally biased region" description="Low complexity" evidence="1">
    <location>
        <begin position="608"/>
        <end position="625"/>
    </location>
</feature>
<name>A0ABV6A755_9PSEU</name>
<evidence type="ECO:0000313" key="3">
    <source>
        <dbReference type="Proteomes" id="UP001589693"/>
    </source>
</evidence>
<feature type="compositionally biased region" description="Low complexity" evidence="1">
    <location>
        <begin position="292"/>
        <end position="304"/>
    </location>
</feature>
<dbReference type="RefSeq" id="WP_377861313.1">
    <property type="nucleotide sequence ID" value="NZ_JBHLZU010000032.1"/>
</dbReference>
<feature type="region of interest" description="Disordered" evidence="1">
    <location>
        <begin position="47"/>
        <end position="66"/>
    </location>
</feature>
<feature type="compositionally biased region" description="Basic and acidic residues" evidence="1">
    <location>
        <begin position="951"/>
        <end position="962"/>
    </location>
</feature>
<proteinExistence type="predicted"/>
<gene>
    <name evidence="2" type="ORF">ACFFQA_34220</name>
</gene>
<feature type="region of interest" description="Disordered" evidence="1">
    <location>
        <begin position="887"/>
        <end position="977"/>
    </location>
</feature>
<sequence>MPEETSPQGFSIEDGAYFAAGNGSGGSKADYDTWSWKQIKAAITGSAAVGEDQRDDAAQRAGGVSDPGSLWQAALDFRMAKEVLAMVGKSIREQAEALAGEDGAWRGEAATAFKSMMEPFSTAFLNHAEQLDGGPARLNPVPEQLWAAGSHLDFARRQVAEIDVHYAAEARRIAQAWNNSFPGLFSPIEYQMDNGLTYVSWNEQIVQMMTSDMRQVLKSLATTYEDTRFVTEVQPVPQPNPLGGGPGPNDFNPEDYKPDPNDYKFDPNSFDFNPEDFTPEDFGSQNPGPQNFSPASFDPSSFSPEGFTPQGFSPEGFSPEGFNPEGFNPQNPGPEGFTPPNLAPEGFAPGSLNPGAFDPSSLGGNGFTPPGVTPFQPGSGSVPPVLPFPGGVTPPSGGGSRGGLGNVQPPQRFGGGGNGGGGNKLPDLTAPDLKGVEPPVMPKLPEIEDWAAGEGPGKLGMPDQRGMSMPPAMPFAPGAGGGAAGGPERSDASGLLGGEVKPWESPEFPGLGDPQGLSDLPSDTPEKWAAGNGLGASQMPMMPMSPMAPMAPGAGGNAGGAERSDASGLLGGEVEPWEGAELPGMGDPQGVDAPAVDPQEWAAGDGLGASQMPMMPMSPMAPMAPGAGGNAGGAERSDASGLLGGEVEPWEGAELPGMGEPRGGVDVPPVSPEEWAARGEGVGAQQMPMMPMAPMSPAATAAASGSERSDASGLLGGETESWEGAELPGMGDPQGVDAPAVDPQEWAARGEGVGAQQMPMMPMAPVSPAATNGSERSDASGLLGGETEPWESAERSGMGEPQGVDAPAVAPQEWATTGDTVAAHQVPVDSADEDRVAVVRPAGSDEDTSAWDVAAAGSLLWLTAAASRTREEPEPEIVTDYALRETTPWEHTSSASARPVAEPVGRRLDASDYLPRPFDPEELPGCGGQDGPPEEPEQVPVAEEETEEEAERTSADLLKQNEDAWSTPAPKAPGVIE</sequence>
<evidence type="ECO:0000313" key="2">
    <source>
        <dbReference type="EMBL" id="MFB9909022.1"/>
    </source>
</evidence>